<evidence type="ECO:0000259" key="1">
    <source>
        <dbReference type="Pfam" id="PF19266"/>
    </source>
</evidence>
<dbReference type="Proteomes" id="UP001348817">
    <property type="component" value="Chromosome"/>
</dbReference>
<dbReference type="InterPro" id="IPR045361">
    <property type="entry name" value="CIS_tube_prot_N"/>
</dbReference>
<reference evidence="2 3" key="1">
    <citation type="submission" date="2021-12" db="EMBL/GenBank/DDBJ databases">
        <title>Genome sequencing of bacteria with rrn-lacking chromosome and rrn-plasmid.</title>
        <authorList>
            <person name="Anda M."/>
            <person name="Iwasaki W."/>
        </authorList>
    </citation>
    <scope>NUCLEOTIDE SEQUENCE [LARGE SCALE GENOMIC DNA]</scope>
    <source>
        <strain evidence="2 3">DSM 100852</strain>
    </source>
</reference>
<evidence type="ECO:0000313" key="2">
    <source>
        <dbReference type="EMBL" id="BDD09408.1"/>
    </source>
</evidence>
<feature type="domain" description="Contractile injection system tube protein N-terminal" evidence="1">
    <location>
        <begin position="5"/>
        <end position="158"/>
    </location>
</feature>
<protein>
    <submittedName>
        <fullName evidence="2">Peptidoglycan-binding protein</fullName>
    </submittedName>
</protein>
<accession>A0AAU9CN02</accession>
<dbReference type="AlphaFoldDB" id="A0AAU9CN02"/>
<dbReference type="RefSeq" id="WP_338394611.1">
    <property type="nucleotide sequence ID" value="NZ_AP025314.1"/>
</dbReference>
<keyword evidence="3" id="KW-1185">Reference proteome</keyword>
<gene>
    <name evidence="2" type="ORF">FUAX_18400</name>
</gene>
<dbReference type="Pfam" id="PF19266">
    <property type="entry name" value="CIS_tube"/>
    <property type="match status" value="1"/>
</dbReference>
<dbReference type="EMBL" id="AP025314">
    <property type="protein sequence ID" value="BDD09408.1"/>
    <property type="molecule type" value="Genomic_DNA"/>
</dbReference>
<evidence type="ECO:0000313" key="3">
    <source>
        <dbReference type="Proteomes" id="UP001348817"/>
    </source>
</evidence>
<proteinExistence type="predicted"/>
<organism evidence="2 3">
    <name type="scientific">Fulvitalea axinellae</name>
    <dbReference type="NCBI Taxonomy" id="1182444"/>
    <lineage>
        <taxon>Bacteria</taxon>
        <taxon>Pseudomonadati</taxon>
        <taxon>Bacteroidota</taxon>
        <taxon>Cytophagia</taxon>
        <taxon>Cytophagales</taxon>
        <taxon>Persicobacteraceae</taxon>
        <taxon>Fulvitalea</taxon>
    </lineage>
</organism>
<name>A0AAU9CN02_9BACT</name>
<sequence>MSGALQKLLIKGYSDYKYSDEAGRIELMINPSKMSRNASIRYKHPETYGPLGSKSDEFYRLGPENLSFETLLDDTGAIADKSGKTLDQKISLMRDTLFKVNSKTHQPSFSKLIWGSFEFRGRLEKMDIDYTMFKPDGTPLRAKINFAFLGYINTQQEANEQGLNSPDLTHRVTVKPGDNLPLMCAQIYEDSSYYIKVAAFNGLTDFRNISPGTELFFPPLK</sequence>
<dbReference type="KEGG" id="fax:FUAX_18400"/>